<dbReference type="FunFam" id="2.60.40.10:FF:000120">
    <property type="entry name" value="Down syndrome cell adhesion molecule like 1"/>
    <property type="match status" value="1"/>
</dbReference>
<feature type="domain" description="Fibronectin type-III" evidence="15">
    <location>
        <begin position="1471"/>
        <end position="1574"/>
    </location>
</feature>
<dbReference type="InterPro" id="IPR007110">
    <property type="entry name" value="Ig-like_dom"/>
</dbReference>
<evidence type="ECO:0000313" key="16">
    <source>
        <dbReference type="EMBL" id="OQR74033.1"/>
    </source>
</evidence>
<evidence type="ECO:0000256" key="6">
    <source>
        <dbReference type="ARBA" id="ARBA00022989"/>
    </source>
</evidence>
<dbReference type="PRINTS" id="PR00014">
    <property type="entry name" value="FNTYPEIII"/>
</dbReference>
<dbReference type="SMART" id="SM00408">
    <property type="entry name" value="IGc2"/>
    <property type="match status" value="3"/>
</dbReference>
<dbReference type="Pfam" id="PF13927">
    <property type="entry name" value="Ig_3"/>
    <property type="match status" value="1"/>
</dbReference>
<feature type="compositionally biased region" description="Low complexity" evidence="12">
    <location>
        <begin position="890"/>
        <end position="903"/>
    </location>
</feature>
<evidence type="ECO:0000256" key="7">
    <source>
        <dbReference type="ARBA" id="ARBA00023136"/>
    </source>
</evidence>
<dbReference type="SMART" id="SM00060">
    <property type="entry name" value="FN3"/>
    <property type="match status" value="12"/>
</dbReference>
<comment type="subcellular location">
    <subcellularLocation>
        <location evidence="1">Membrane</location>
        <topology evidence="1">Single-pass type I membrane protein</topology>
    </subcellularLocation>
</comment>
<dbReference type="InterPro" id="IPR013783">
    <property type="entry name" value="Ig-like_fold"/>
</dbReference>
<feature type="domain" description="Fibronectin type-III" evidence="15">
    <location>
        <begin position="264"/>
        <end position="371"/>
    </location>
</feature>
<evidence type="ECO:0000313" key="17">
    <source>
        <dbReference type="Proteomes" id="UP000192247"/>
    </source>
</evidence>
<evidence type="ECO:0000256" key="9">
    <source>
        <dbReference type="ARBA" id="ARBA00023180"/>
    </source>
</evidence>
<gene>
    <name evidence="16" type="ORF">BIW11_09353</name>
</gene>
<evidence type="ECO:0000256" key="3">
    <source>
        <dbReference type="ARBA" id="ARBA00022729"/>
    </source>
</evidence>
<feature type="domain" description="Fibronectin type-III" evidence="15">
    <location>
        <begin position="1270"/>
        <end position="1370"/>
    </location>
</feature>
<keyword evidence="8" id="KW-1015">Disulfide bond</keyword>
<dbReference type="FunFam" id="2.60.40.10:FF:000107">
    <property type="entry name" value="Myosin, light chain kinase a"/>
    <property type="match status" value="1"/>
</dbReference>
<comment type="caution">
    <text evidence="16">The sequence shown here is derived from an EMBL/GenBank/DDBJ whole genome shotgun (WGS) entry which is preliminary data.</text>
</comment>
<dbReference type="PANTHER" id="PTHR13817:SF121">
    <property type="entry name" value="PROTEIN SIDEKICK-LIKE PROTEIN"/>
    <property type="match status" value="1"/>
</dbReference>
<dbReference type="FunFam" id="2.60.40.10:FF:000093">
    <property type="entry name" value="Down syndrome cell adhesion molecule, isoform B"/>
    <property type="match status" value="1"/>
</dbReference>
<evidence type="ECO:0000256" key="11">
    <source>
        <dbReference type="ARBA" id="ARBA00061621"/>
    </source>
</evidence>
<proteinExistence type="inferred from homology"/>
<dbReference type="SUPFAM" id="SSF49265">
    <property type="entry name" value="Fibronectin type III"/>
    <property type="match status" value="7"/>
</dbReference>
<feature type="domain" description="Fibronectin type-III" evidence="15">
    <location>
        <begin position="1162"/>
        <end position="1265"/>
    </location>
</feature>
<keyword evidence="7 13" id="KW-0472">Membrane</keyword>
<name>A0A1V9XKW4_9ACAR</name>
<feature type="transmembrane region" description="Helical" evidence="13">
    <location>
        <begin position="1589"/>
        <end position="1612"/>
    </location>
</feature>
<feature type="non-terminal residue" evidence="16">
    <location>
        <position position="1653"/>
    </location>
</feature>
<keyword evidence="2 13" id="KW-0812">Transmembrane</keyword>
<dbReference type="GO" id="GO:0016020">
    <property type="term" value="C:membrane"/>
    <property type="evidence" value="ECO:0007669"/>
    <property type="project" value="UniProtKB-SubCell"/>
</dbReference>
<dbReference type="InterPro" id="IPR036116">
    <property type="entry name" value="FN3_sf"/>
</dbReference>
<dbReference type="InterPro" id="IPR003598">
    <property type="entry name" value="Ig_sub2"/>
</dbReference>
<dbReference type="GO" id="GO:0007155">
    <property type="term" value="P:cell adhesion"/>
    <property type="evidence" value="ECO:0007669"/>
    <property type="project" value="UniProtKB-KW"/>
</dbReference>
<dbReference type="PROSITE" id="PS50835">
    <property type="entry name" value="IG_LIKE"/>
    <property type="match status" value="3"/>
</dbReference>
<evidence type="ECO:0000256" key="10">
    <source>
        <dbReference type="ARBA" id="ARBA00023319"/>
    </source>
</evidence>
<keyword evidence="5" id="KW-0130">Cell adhesion</keyword>
<dbReference type="FunFam" id="2.60.40.10:FF:000158">
    <property type="entry name" value="Sidekick cell adhesion molecule 2"/>
    <property type="match status" value="1"/>
</dbReference>
<dbReference type="SUPFAM" id="SSF48726">
    <property type="entry name" value="Immunoglobulin"/>
    <property type="match status" value="3"/>
</dbReference>
<dbReference type="Gene3D" id="2.60.40.10">
    <property type="entry name" value="Immunoglobulins"/>
    <property type="match status" value="16"/>
</dbReference>
<evidence type="ECO:0000256" key="1">
    <source>
        <dbReference type="ARBA" id="ARBA00004479"/>
    </source>
</evidence>
<feature type="domain" description="Fibronectin type-III" evidence="15">
    <location>
        <begin position="1008"/>
        <end position="1104"/>
    </location>
</feature>
<evidence type="ECO:0000256" key="8">
    <source>
        <dbReference type="ARBA" id="ARBA00023157"/>
    </source>
</evidence>
<feature type="domain" description="Ig-like" evidence="14">
    <location>
        <begin position="168"/>
        <end position="257"/>
    </location>
</feature>
<dbReference type="GO" id="GO:0030154">
    <property type="term" value="P:cell differentiation"/>
    <property type="evidence" value="ECO:0007669"/>
    <property type="project" value="UniProtKB-ARBA"/>
</dbReference>
<feature type="region of interest" description="Disordered" evidence="12">
    <location>
        <begin position="1145"/>
        <end position="1166"/>
    </location>
</feature>
<dbReference type="InterPro" id="IPR036179">
    <property type="entry name" value="Ig-like_dom_sf"/>
</dbReference>
<dbReference type="FunFam" id="2.60.40.10:FF:000028">
    <property type="entry name" value="Neuronal cell adhesion molecule"/>
    <property type="match status" value="1"/>
</dbReference>
<dbReference type="FunCoup" id="A0A1V9XKW4">
    <property type="interactions" value="245"/>
</dbReference>
<feature type="domain" description="Fibronectin type-III" evidence="15">
    <location>
        <begin position="801"/>
        <end position="900"/>
    </location>
</feature>
<evidence type="ECO:0000259" key="14">
    <source>
        <dbReference type="PROSITE" id="PS50835"/>
    </source>
</evidence>
<dbReference type="STRING" id="418985.A0A1V9XKW4"/>
<dbReference type="InterPro" id="IPR013098">
    <property type="entry name" value="Ig_I-set"/>
</dbReference>
<dbReference type="Proteomes" id="UP000192247">
    <property type="component" value="Unassembled WGS sequence"/>
</dbReference>
<reference evidence="16 17" key="1">
    <citation type="journal article" date="2017" name="Gigascience">
        <title>Draft genome of the honey bee ectoparasitic mite, Tropilaelaps mercedesae, is shaped by the parasitic life history.</title>
        <authorList>
            <person name="Dong X."/>
            <person name="Armstrong S.D."/>
            <person name="Xia D."/>
            <person name="Makepeace B.L."/>
            <person name="Darby A.C."/>
            <person name="Kadowaki T."/>
        </authorList>
    </citation>
    <scope>NUCLEOTIDE SEQUENCE [LARGE SCALE GENOMIC DNA]</scope>
    <source>
        <strain evidence="16">Wuxi-XJTLU</strain>
    </source>
</reference>
<evidence type="ECO:0000256" key="5">
    <source>
        <dbReference type="ARBA" id="ARBA00022889"/>
    </source>
</evidence>
<feature type="non-terminal residue" evidence="16">
    <location>
        <position position="1"/>
    </location>
</feature>
<dbReference type="Pfam" id="PF07679">
    <property type="entry name" value="I-set"/>
    <property type="match status" value="2"/>
</dbReference>
<dbReference type="PROSITE" id="PS50853">
    <property type="entry name" value="FN3"/>
    <property type="match status" value="12"/>
</dbReference>
<dbReference type="OrthoDB" id="8923679at2759"/>
<dbReference type="EMBL" id="MNPL01008826">
    <property type="protein sequence ID" value="OQR74033.1"/>
    <property type="molecule type" value="Genomic_DNA"/>
</dbReference>
<evidence type="ECO:0000256" key="12">
    <source>
        <dbReference type="SAM" id="MobiDB-lite"/>
    </source>
</evidence>
<dbReference type="Pfam" id="PF00041">
    <property type="entry name" value="fn3"/>
    <property type="match status" value="13"/>
</dbReference>
<accession>A0A1V9XKW4</accession>
<feature type="domain" description="Fibronectin type-III" evidence="15">
    <location>
        <begin position="680"/>
        <end position="796"/>
    </location>
</feature>
<keyword evidence="6 13" id="KW-1133">Transmembrane helix</keyword>
<dbReference type="InterPro" id="IPR050964">
    <property type="entry name" value="Striated_Muscle_Regulatory"/>
</dbReference>
<dbReference type="CDD" id="cd00063">
    <property type="entry name" value="FN3"/>
    <property type="match status" value="12"/>
</dbReference>
<dbReference type="InterPro" id="IPR003961">
    <property type="entry name" value="FN3_dom"/>
</dbReference>
<feature type="domain" description="Fibronectin type-III" evidence="15">
    <location>
        <begin position="1374"/>
        <end position="1469"/>
    </location>
</feature>
<feature type="region of interest" description="Disordered" evidence="12">
    <location>
        <begin position="888"/>
        <end position="910"/>
    </location>
</feature>
<keyword evidence="3" id="KW-0732">Signal</keyword>
<feature type="domain" description="Ig-like" evidence="14">
    <location>
        <begin position="76"/>
        <end position="163"/>
    </location>
</feature>
<dbReference type="FunFam" id="2.60.40.10:FF:000360">
    <property type="entry name" value="Sidekick cell adhesion molecule 2"/>
    <property type="match status" value="2"/>
</dbReference>
<feature type="domain" description="Ig-like" evidence="14">
    <location>
        <begin position="13"/>
        <end position="72"/>
    </location>
</feature>
<comment type="similarity">
    <text evidence="11">Belongs to the sidekick family.</text>
</comment>
<keyword evidence="10" id="KW-0393">Immunoglobulin domain</keyword>
<protein>
    <submittedName>
        <fullName evidence="16">Protein sidekick-like</fullName>
    </submittedName>
</protein>
<organism evidence="16 17">
    <name type="scientific">Tropilaelaps mercedesae</name>
    <dbReference type="NCBI Taxonomy" id="418985"/>
    <lineage>
        <taxon>Eukaryota</taxon>
        <taxon>Metazoa</taxon>
        <taxon>Ecdysozoa</taxon>
        <taxon>Arthropoda</taxon>
        <taxon>Chelicerata</taxon>
        <taxon>Arachnida</taxon>
        <taxon>Acari</taxon>
        <taxon>Parasitiformes</taxon>
        <taxon>Mesostigmata</taxon>
        <taxon>Gamasina</taxon>
        <taxon>Dermanyssoidea</taxon>
        <taxon>Laelapidae</taxon>
        <taxon>Tropilaelaps</taxon>
    </lineage>
</organism>
<keyword evidence="17" id="KW-1185">Reference proteome</keyword>
<evidence type="ECO:0000259" key="15">
    <source>
        <dbReference type="PROSITE" id="PS50853"/>
    </source>
</evidence>
<dbReference type="InParanoid" id="A0A1V9XKW4"/>
<feature type="domain" description="Fibronectin type-III" evidence="15">
    <location>
        <begin position="905"/>
        <end position="1004"/>
    </location>
</feature>
<evidence type="ECO:0000256" key="2">
    <source>
        <dbReference type="ARBA" id="ARBA00022692"/>
    </source>
</evidence>
<evidence type="ECO:0000256" key="4">
    <source>
        <dbReference type="ARBA" id="ARBA00022737"/>
    </source>
</evidence>
<feature type="domain" description="Fibronectin type-III" evidence="15">
    <location>
        <begin position="479"/>
        <end position="578"/>
    </location>
</feature>
<sequence length="1653" mass="182867">PCKPILLQLVVGLTCNATGRPPPEITWFRNGERLEQRGAYFEVNNSEDGGVYQCLAKNWVGEDMSSTWVNVKRLQPMFVRRPQNITALAGETFALDCNATGAPQPRVRWVFNEQEPIESQGRFRIDSDSRSLTVSRAEVNNTGKYTCEMVNSAGRAEASAYVTVLSRTRIERPPQDNRVILGNNAVLQCGVLSDAKGGGEPELTWLFNGRPLQATSRVLMRDDGALVIQQARNTDIGNYTCRVTSPGGNDSRTARLDVIELPHPPTFVHVTLVDEFPKTVNVSWAKSFDGNSPITSYILERRELPLLSNQSEDSNLLVRWKEHQNNISADTTWMLVGMLKPSVPYQFRVRAKNAVGLGQPCQAANTIVLPAEAPGGPPTNLVVAARSPTSIVLQWSPPTEGDRNGEILGYAIRYRLAGYSGSTEAERRVNASQQLPFILDELIVWQTYEVRVAAFNEKGVGVFSEPVTVRTKEAPPQSAPTLRHVFSINSTHIKVVWSPPDPQQINGINQGYKLEAWYDGVIEKSIRVGPSTGDPRDDQEEIFGGLAKYRSYNITVLCYTSAGDGPRSHELTVCTKQDTPGPVKSMIFENVLDSSLELLWEPPEEPNGIILDYAIEYWEENDVRTKLKETVKAEIRAVFISNLKPLTSYVFEITAATVVGRGPPTAASIQSGIPPVLPEPPSNLAVSNIGPTSVVLQFHPGFNGNSSILTWHVQSQQGRGAELSKGEKTLSWGTLLEYKVEIDRRRRPNEIPASTQSITVPNLIPYTEYRLRLLAENVVGLSEPSSATKFFETLQAPPTKPPQNVTVRSVNATALRVRWTPLLQADWCGVPKGYNISHRRLTPESSHVTYRSELLTDHNANSFVIKNLNPFSQYEVIVAAVNDVGSSPWSNASSANTTEAAPSVSPTGLEGKATTSTTIVVSWQPVEKHYRNGEVIGYKISYRPLKQNSKPQMKIIDAGIEKTAYSTTLTELRKYTTYSIQVLAFTSAGDGPLSQPVLATTFEDVPGEPSNVSFPDVSTTSARIIWDVPKEPNGEILGYRVAHALLKQGVELIFTNKEVTPMDRTLKVTSLRRNEYYVFSVSARTKEGWGQEVRAQYEPYSHKPWKTLPTKIDPQVTSFTVTGLRPSTVYQFRLEAVNDIGSSGWSTESNRTKTLPAAPERPPSGIVVTPYTTTSITVTWTPLDDQDWNGDTQTQLRGYRVLACLISNGVQVSECRSEEVRGQYSYNITIEDLVKDRDYEVRVFAVNAQGDGPASRTEKVAVGEAVPTGRPLHVRAEAMSSTEIRVMWKSPPKSELNGALLGYKIFYSPFKTQTNGSVWREMKEAVPVEPTQYTLMDLDSFTNYSIQVLAFNPAGDGPRSDNLIVQTQEDKPGPVTNLTFGQITMSSLLVSWNVPQSPNGVIQNYLLTYETSNSQGNEFSKQVRQKLNVTYLHVSGLREYLTYTFSVRAETICGYGPVLSRNVTTGPQENSPEAPTDLMLKSTTISTTLSWRNAFAGRGPITGYLIEVKPATSSNEEEPWHTVVALDNGAQQSYTLSYQNLLPSMGYKLRLMARSTQGVSRPVYARDIVETPNKYYLELKRSMPFYREVWFLVMVAITTTIIIILVATILCVKGSAYKYKHTVGRGSSDSNSGYGFPATPVRASVATVGTVTV</sequence>
<feature type="domain" description="Fibronectin type-III" evidence="15">
    <location>
        <begin position="377"/>
        <end position="474"/>
    </location>
</feature>
<dbReference type="GO" id="GO:0009653">
    <property type="term" value="P:anatomical structure morphogenesis"/>
    <property type="evidence" value="ECO:0007669"/>
    <property type="project" value="UniProtKB-ARBA"/>
</dbReference>
<dbReference type="InterPro" id="IPR003599">
    <property type="entry name" value="Ig_sub"/>
</dbReference>
<feature type="domain" description="Fibronectin type-III" evidence="15">
    <location>
        <begin position="579"/>
        <end position="676"/>
    </location>
</feature>
<dbReference type="SMART" id="SM00409">
    <property type="entry name" value="IG"/>
    <property type="match status" value="3"/>
</dbReference>
<evidence type="ECO:0000256" key="13">
    <source>
        <dbReference type="SAM" id="Phobius"/>
    </source>
</evidence>
<dbReference type="PANTHER" id="PTHR13817">
    <property type="entry name" value="TITIN"/>
    <property type="match status" value="1"/>
</dbReference>
<keyword evidence="9" id="KW-0325">Glycoprotein</keyword>
<keyword evidence="4" id="KW-0677">Repeat</keyword>